<dbReference type="Proteomes" id="UP000054937">
    <property type="component" value="Unassembled WGS sequence"/>
</dbReference>
<organism evidence="5 6">
    <name type="scientific">Pseudocohnilembus persalinus</name>
    <name type="common">Ciliate</name>
    <dbReference type="NCBI Taxonomy" id="266149"/>
    <lineage>
        <taxon>Eukaryota</taxon>
        <taxon>Sar</taxon>
        <taxon>Alveolata</taxon>
        <taxon>Ciliophora</taxon>
        <taxon>Intramacronucleata</taxon>
        <taxon>Oligohymenophorea</taxon>
        <taxon>Scuticociliatia</taxon>
        <taxon>Philasterida</taxon>
        <taxon>Pseudocohnilembidae</taxon>
        <taxon>Pseudocohnilembus</taxon>
    </lineage>
</organism>
<dbReference type="FunFam" id="3.40.50.720:FF:000087">
    <property type="entry name" value="alpha-aminoadipic semialdehyde synthase, mitochondrial"/>
    <property type="match status" value="1"/>
</dbReference>
<dbReference type="InterPro" id="IPR043009">
    <property type="entry name" value="LOR/SDH_bifunc_enz_cons_dom_sf"/>
</dbReference>
<evidence type="ECO:0000259" key="3">
    <source>
        <dbReference type="SMART" id="SM01002"/>
    </source>
</evidence>
<dbReference type="GO" id="GO:0004753">
    <property type="term" value="F:saccharopine dehydrogenase activity"/>
    <property type="evidence" value="ECO:0007669"/>
    <property type="project" value="TreeGrafter"/>
</dbReference>
<dbReference type="Gene3D" id="3.30.70.2690">
    <property type="entry name" value="LOR/SDH bifunctional enzyme, conserved domain"/>
    <property type="match status" value="1"/>
</dbReference>
<feature type="domain" description="Alanine dehydrogenase/pyridine nucleotide transhydrogenase NAD(H)-binding" evidence="3">
    <location>
        <begin position="182"/>
        <end position="368"/>
    </location>
</feature>
<dbReference type="OMA" id="LATNCEH"/>
<keyword evidence="1" id="KW-0560">Oxidoreductase</keyword>
<dbReference type="SMART" id="SM01002">
    <property type="entry name" value="AlaDh_PNT_C"/>
    <property type="match status" value="1"/>
</dbReference>
<dbReference type="InterPro" id="IPR051168">
    <property type="entry name" value="AASS"/>
</dbReference>
<dbReference type="EMBL" id="LDAU01000192">
    <property type="protein sequence ID" value="KRX00402.1"/>
    <property type="molecule type" value="Genomic_DNA"/>
</dbReference>
<name>A0A0V0QE09_PSEPJ</name>
<dbReference type="GO" id="GO:0005737">
    <property type="term" value="C:cytoplasm"/>
    <property type="evidence" value="ECO:0007669"/>
    <property type="project" value="TreeGrafter"/>
</dbReference>
<dbReference type="AlphaFoldDB" id="A0A0V0QE09"/>
<feature type="domain" description="Alanine dehydrogenase/pyridine nucleotide transhydrogenase N-terminal" evidence="4">
    <location>
        <begin position="13"/>
        <end position="145"/>
    </location>
</feature>
<gene>
    <name evidence="5" type="ORF">PPERSA_03623</name>
</gene>
<evidence type="ECO:0000313" key="6">
    <source>
        <dbReference type="Proteomes" id="UP000054937"/>
    </source>
</evidence>
<accession>A0A0V0QE09</accession>
<dbReference type="Gene3D" id="3.40.50.720">
    <property type="entry name" value="NAD(P)-binding Rossmann-like Domain"/>
    <property type="match status" value="1"/>
</dbReference>
<protein>
    <submittedName>
        <fullName evidence="5">Uncharacterized protein</fullName>
    </submittedName>
</protein>
<evidence type="ECO:0000259" key="4">
    <source>
        <dbReference type="SMART" id="SM01003"/>
    </source>
</evidence>
<evidence type="ECO:0000256" key="1">
    <source>
        <dbReference type="ARBA" id="ARBA00023002"/>
    </source>
</evidence>
<dbReference type="InterPro" id="IPR007886">
    <property type="entry name" value="AlaDH/PNT_N"/>
</dbReference>
<dbReference type="CDD" id="cd12189">
    <property type="entry name" value="LKR_SDH_like"/>
    <property type="match status" value="1"/>
</dbReference>
<dbReference type="InterPro" id="IPR007698">
    <property type="entry name" value="AlaDH/PNT_NAD(H)-bd"/>
</dbReference>
<dbReference type="GO" id="GO:0019878">
    <property type="term" value="P:lysine biosynthetic process via aminoadipic acid"/>
    <property type="evidence" value="ECO:0007669"/>
    <property type="project" value="TreeGrafter"/>
</dbReference>
<keyword evidence="2" id="KW-0175">Coiled coil</keyword>
<evidence type="ECO:0000256" key="2">
    <source>
        <dbReference type="SAM" id="Coils"/>
    </source>
</evidence>
<keyword evidence="6" id="KW-1185">Reference proteome</keyword>
<dbReference type="SMART" id="SM01003">
    <property type="entry name" value="AlaDh_PNT_N"/>
    <property type="match status" value="1"/>
</dbReference>
<reference evidence="5 6" key="1">
    <citation type="journal article" date="2015" name="Sci. Rep.">
        <title>Genome of the facultative scuticociliatosis pathogen Pseudocohnilembus persalinus provides insight into its virulence through horizontal gene transfer.</title>
        <authorList>
            <person name="Xiong J."/>
            <person name="Wang G."/>
            <person name="Cheng J."/>
            <person name="Tian M."/>
            <person name="Pan X."/>
            <person name="Warren A."/>
            <person name="Jiang C."/>
            <person name="Yuan D."/>
            <person name="Miao W."/>
        </authorList>
    </citation>
    <scope>NUCLEOTIDE SEQUENCE [LARGE SCALE GENOMIC DNA]</scope>
    <source>
        <strain evidence="5">36N120E</strain>
    </source>
</reference>
<dbReference type="PANTHER" id="PTHR11133">
    <property type="entry name" value="SACCHAROPINE DEHYDROGENASE"/>
    <property type="match status" value="1"/>
</dbReference>
<dbReference type="Pfam" id="PF05222">
    <property type="entry name" value="AlaDh_PNT_N"/>
    <property type="match status" value="1"/>
</dbReference>
<comment type="caution">
    <text evidence="5">The sequence shown here is derived from an EMBL/GenBank/DDBJ whole genome shotgun (WGS) entry which is preliminary data.</text>
</comment>
<dbReference type="SUPFAM" id="SSF52283">
    <property type="entry name" value="Formate/glycerate dehydrogenase catalytic domain-like"/>
    <property type="match status" value="1"/>
</dbReference>
<dbReference type="PANTHER" id="PTHR11133:SF22">
    <property type="entry name" value="ALPHA-AMINOADIPIC SEMIALDEHYDE SYNTHASE, MITOCHONDRIAL"/>
    <property type="match status" value="1"/>
</dbReference>
<feature type="coiled-coil region" evidence="2">
    <location>
        <begin position="442"/>
        <end position="469"/>
    </location>
</feature>
<dbReference type="InParanoid" id="A0A0V0QE09"/>
<proteinExistence type="predicted"/>
<sequence length="564" mass="65701">MNAENLEKKHLVGIRREDKSYWERRVTCIPEHCQQIMKQNPDIQFIVQPSDRRIFSDSEYQDAGCLLSEDLSKCSLILGVKEIPISKLMPHKTYMFFSHTIKAQKDNMPTLDHMLKSKIRMLDYEKITDENGARLVAFGRFAGIAGAIDYLAGMGQYLLQMGYNTPFLGVSPSYKYFNLQQAYEHIRLVGKNIQKQEIPDELSPMVFAITGKGRCSLGAMEVLQNLPIIEVKPEELKQLCENKNDPRHKKNIYVCYIESQHMVARKSDGKFDKKEYYKKPENYKPIFADKYLPYISSIFHNMYWDQRFPRLISCEEIRQLWKTGNRKLIGIGDVTCDFEGSIEFLRKFTTPDNPFWCYNPIDEDVIDGVNYKKDYILYQSLDFLPCELANDASTHFSKILKEWIPNVARSNIDDPYDKQTLLPHIKRANITLDGKLTPPFKYITAMRKANEAEDQLNSQQEDNKGLKITQYMKLFLRGHLFKKQVANLILDICEENKVQFNVNHMIPGMNEDYSEMTLLLHSKDGQVLQSTLEKISKICDQHDIQLYDAPMFNDKNQEHSVPRL</sequence>
<dbReference type="OrthoDB" id="10059875at2759"/>
<evidence type="ECO:0000313" key="5">
    <source>
        <dbReference type="EMBL" id="KRX00402.1"/>
    </source>
</evidence>